<evidence type="ECO:0000313" key="1">
    <source>
        <dbReference type="EMBL" id="EXX79760.1"/>
    </source>
</evidence>
<protein>
    <submittedName>
        <fullName evidence="1">Uncharacterized protein</fullName>
    </submittedName>
</protein>
<organism evidence="1 2">
    <name type="scientific">Rhizophagus irregularis (strain DAOM 197198w)</name>
    <name type="common">Glomus intraradices</name>
    <dbReference type="NCBI Taxonomy" id="1432141"/>
    <lineage>
        <taxon>Eukaryota</taxon>
        <taxon>Fungi</taxon>
        <taxon>Fungi incertae sedis</taxon>
        <taxon>Mucoromycota</taxon>
        <taxon>Glomeromycotina</taxon>
        <taxon>Glomeromycetes</taxon>
        <taxon>Glomerales</taxon>
        <taxon>Glomeraceae</taxon>
        <taxon>Rhizophagus</taxon>
    </lineage>
</organism>
<evidence type="ECO:0000313" key="2">
    <source>
        <dbReference type="Proteomes" id="UP000022910"/>
    </source>
</evidence>
<proteinExistence type="predicted"/>
<name>A0A015KJF9_RHIIW</name>
<dbReference type="Proteomes" id="UP000022910">
    <property type="component" value="Unassembled WGS sequence"/>
</dbReference>
<dbReference type="EMBL" id="JEMT01001445">
    <property type="protein sequence ID" value="EXX79760.1"/>
    <property type="molecule type" value="Genomic_DNA"/>
</dbReference>
<keyword evidence="2" id="KW-1185">Reference proteome</keyword>
<dbReference type="STRING" id="1432141.A0A015KJF9"/>
<accession>A0A015KJF9</accession>
<sequence length="99" mass="11365">MALQNMYNNIQNRGEVTKEKIKNVVLNGAFTFTRDQEEDKCLVSLQYPSKSNVKYNLNEILELRGRALLIAKPKISVMINNKEAVMSKDIMDKFVVQSL</sequence>
<gene>
    <name evidence="1" type="ORF">RirG_002520</name>
</gene>
<dbReference type="OrthoDB" id="2435677at2759"/>
<reference evidence="1 2" key="1">
    <citation type="submission" date="2014-02" db="EMBL/GenBank/DDBJ databases">
        <title>Single nucleus genome sequencing reveals high similarity among nuclei of an endomycorrhizal fungus.</title>
        <authorList>
            <person name="Lin K."/>
            <person name="Geurts R."/>
            <person name="Zhang Z."/>
            <person name="Limpens E."/>
            <person name="Saunders D.G."/>
            <person name="Mu D."/>
            <person name="Pang E."/>
            <person name="Cao H."/>
            <person name="Cha H."/>
            <person name="Lin T."/>
            <person name="Zhou Q."/>
            <person name="Shang Y."/>
            <person name="Li Y."/>
            <person name="Ivanov S."/>
            <person name="Sharma T."/>
            <person name="Velzen R.V."/>
            <person name="Ruijter N.D."/>
            <person name="Aanen D.K."/>
            <person name="Win J."/>
            <person name="Kamoun S."/>
            <person name="Bisseling T."/>
            <person name="Huang S."/>
        </authorList>
    </citation>
    <scope>NUCLEOTIDE SEQUENCE [LARGE SCALE GENOMIC DNA]</scope>
    <source>
        <strain evidence="2">DAOM197198w</strain>
    </source>
</reference>
<comment type="caution">
    <text evidence="1">The sequence shown here is derived from an EMBL/GenBank/DDBJ whole genome shotgun (WGS) entry which is preliminary data.</text>
</comment>
<dbReference type="HOGENOM" id="CLU_2321600_0_0_1"/>
<dbReference type="AlphaFoldDB" id="A0A015KJF9"/>